<evidence type="ECO:0000313" key="7">
    <source>
        <dbReference type="EMBL" id="SHM10410.1"/>
    </source>
</evidence>
<dbReference type="GO" id="GO:0016020">
    <property type="term" value="C:membrane"/>
    <property type="evidence" value="ECO:0007669"/>
    <property type="project" value="UniProtKB-SubCell"/>
</dbReference>
<evidence type="ECO:0000256" key="3">
    <source>
        <dbReference type="ARBA" id="ARBA00022989"/>
    </source>
</evidence>
<feature type="transmembrane region" description="Helical" evidence="5">
    <location>
        <begin position="218"/>
        <end position="240"/>
    </location>
</feature>
<evidence type="ECO:0000256" key="4">
    <source>
        <dbReference type="ARBA" id="ARBA00023136"/>
    </source>
</evidence>
<dbReference type="GO" id="GO:0140359">
    <property type="term" value="F:ABC-type transporter activity"/>
    <property type="evidence" value="ECO:0007669"/>
    <property type="project" value="InterPro"/>
</dbReference>
<keyword evidence="3 5" id="KW-1133">Transmembrane helix</keyword>
<feature type="transmembrane region" description="Helical" evidence="5">
    <location>
        <begin position="21"/>
        <end position="39"/>
    </location>
</feature>
<evidence type="ECO:0000256" key="2">
    <source>
        <dbReference type="ARBA" id="ARBA00022692"/>
    </source>
</evidence>
<sequence length="255" mass="28280">MNILKVLIRFQTGRRIKEGFSIGYNIIFPILLISILGVLTRNQFGDVITSYQYYTVVMIPFCACMALITAAYAGKEEAYAKTAVRIVMAPISERQIVLSKIFSCTIVFSICNCFTFVICGFIWQLPRGIEWILICLLLVAMSFLVAAIGVLLGTGMKNFLFIKNLINLPVGLCAVAAGVFFPLGTSNPVVQGVLNLSPLTHVNRYLFAMLFDHMKSGVCILILIHVVVGVFISIFAITTFKKEEFLHGDLPGYKE</sequence>
<dbReference type="AlphaFoldDB" id="A0A1M7G2D8"/>
<evidence type="ECO:0000313" key="8">
    <source>
        <dbReference type="Proteomes" id="UP000184038"/>
    </source>
</evidence>
<keyword evidence="4 5" id="KW-0472">Membrane</keyword>
<dbReference type="InterPro" id="IPR051328">
    <property type="entry name" value="T7SS_ABC-Transporter"/>
</dbReference>
<dbReference type="Proteomes" id="UP000184038">
    <property type="component" value="Unassembled WGS sequence"/>
</dbReference>
<name>A0A1M7G2D8_9FIRM</name>
<dbReference type="OrthoDB" id="1747748at2"/>
<proteinExistence type="predicted"/>
<feature type="transmembrane region" description="Helical" evidence="5">
    <location>
        <begin position="165"/>
        <end position="183"/>
    </location>
</feature>
<feature type="transmembrane region" description="Helical" evidence="5">
    <location>
        <begin position="131"/>
        <end position="153"/>
    </location>
</feature>
<comment type="subcellular location">
    <subcellularLocation>
        <location evidence="1">Membrane</location>
        <topology evidence="1">Multi-pass membrane protein</topology>
    </subcellularLocation>
</comment>
<dbReference type="STRING" id="1120996.SAMN02746066_00786"/>
<organism evidence="7 8">
    <name type="scientific">Anaerosporobacter mobilis DSM 15930</name>
    <dbReference type="NCBI Taxonomy" id="1120996"/>
    <lineage>
        <taxon>Bacteria</taxon>
        <taxon>Bacillati</taxon>
        <taxon>Bacillota</taxon>
        <taxon>Clostridia</taxon>
        <taxon>Lachnospirales</taxon>
        <taxon>Lachnospiraceae</taxon>
        <taxon>Anaerosporobacter</taxon>
    </lineage>
</organism>
<feature type="transmembrane region" description="Helical" evidence="5">
    <location>
        <begin position="51"/>
        <end position="73"/>
    </location>
</feature>
<dbReference type="PANTHER" id="PTHR43077:SF10">
    <property type="entry name" value="TRANSPORT PERMEASE PROTEIN"/>
    <property type="match status" value="1"/>
</dbReference>
<evidence type="ECO:0000259" key="6">
    <source>
        <dbReference type="Pfam" id="PF12698"/>
    </source>
</evidence>
<evidence type="ECO:0000256" key="1">
    <source>
        <dbReference type="ARBA" id="ARBA00004141"/>
    </source>
</evidence>
<protein>
    <submittedName>
        <fullName evidence="7">ABC-2 type transport system permease protein</fullName>
    </submittedName>
</protein>
<gene>
    <name evidence="7" type="ORF">SAMN02746066_00786</name>
</gene>
<accession>A0A1M7G2D8</accession>
<keyword evidence="2 5" id="KW-0812">Transmembrane</keyword>
<dbReference type="Pfam" id="PF12698">
    <property type="entry name" value="ABC2_membrane_3"/>
    <property type="match status" value="1"/>
</dbReference>
<feature type="domain" description="ABC-2 type transporter transmembrane" evidence="6">
    <location>
        <begin position="49"/>
        <end position="234"/>
    </location>
</feature>
<feature type="transmembrane region" description="Helical" evidence="5">
    <location>
        <begin position="101"/>
        <end position="125"/>
    </location>
</feature>
<reference evidence="7 8" key="1">
    <citation type="submission" date="2016-11" db="EMBL/GenBank/DDBJ databases">
        <authorList>
            <person name="Jaros S."/>
            <person name="Januszkiewicz K."/>
            <person name="Wedrychowicz H."/>
        </authorList>
    </citation>
    <scope>NUCLEOTIDE SEQUENCE [LARGE SCALE GENOMIC DNA]</scope>
    <source>
        <strain evidence="7 8">DSM 15930</strain>
    </source>
</reference>
<feature type="transmembrane region" description="Helical" evidence="5">
    <location>
        <begin position="189"/>
        <end position="206"/>
    </location>
</feature>
<dbReference type="EMBL" id="FRCP01000006">
    <property type="protein sequence ID" value="SHM10410.1"/>
    <property type="molecule type" value="Genomic_DNA"/>
</dbReference>
<keyword evidence="8" id="KW-1185">Reference proteome</keyword>
<dbReference type="RefSeq" id="WP_073283149.1">
    <property type="nucleotide sequence ID" value="NZ_FRCP01000006.1"/>
</dbReference>
<dbReference type="PANTHER" id="PTHR43077">
    <property type="entry name" value="TRANSPORT PERMEASE YVFS-RELATED"/>
    <property type="match status" value="1"/>
</dbReference>
<evidence type="ECO:0000256" key="5">
    <source>
        <dbReference type="SAM" id="Phobius"/>
    </source>
</evidence>
<dbReference type="InterPro" id="IPR013525">
    <property type="entry name" value="ABC2_TM"/>
</dbReference>